<dbReference type="Proteomes" id="UP000070188">
    <property type="component" value="Unassembled WGS sequence"/>
</dbReference>
<protein>
    <submittedName>
        <fullName evidence="1">Uncharacterized protein</fullName>
    </submittedName>
</protein>
<evidence type="ECO:0000313" key="1">
    <source>
        <dbReference type="EMBL" id="KWX00736.1"/>
    </source>
</evidence>
<proteinExistence type="predicted"/>
<gene>
    <name evidence="1" type="ORF">LI90_1759</name>
</gene>
<dbReference type="EMBL" id="LAXD01000001">
    <property type="protein sequence ID" value="KWX00736.1"/>
    <property type="molecule type" value="Genomic_DNA"/>
</dbReference>
<accession>A0A132MSL3</accession>
<keyword evidence="2" id="KW-1185">Reference proteome</keyword>
<organism evidence="1 2">
    <name type="scientific">Carbonactinospora thermoautotrophica</name>
    <dbReference type="NCBI Taxonomy" id="1469144"/>
    <lineage>
        <taxon>Bacteria</taxon>
        <taxon>Bacillati</taxon>
        <taxon>Actinomycetota</taxon>
        <taxon>Actinomycetes</taxon>
        <taxon>Kitasatosporales</taxon>
        <taxon>Carbonactinosporaceae</taxon>
        <taxon>Carbonactinospora</taxon>
    </lineage>
</organism>
<name>A0A132MSL3_9ACTN</name>
<comment type="caution">
    <text evidence="1">The sequence shown here is derived from an EMBL/GenBank/DDBJ whole genome shotgun (WGS) entry which is preliminary data.</text>
</comment>
<sequence>MCTRVVCHAPVFHRYCALDHAPSGFAPGPPGPGQVDRKAARRGERWISVCRTPRPVISALCRSLVSCDVITGLGS</sequence>
<reference evidence="2" key="1">
    <citation type="submission" date="2015-04" db="EMBL/GenBank/DDBJ databases">
        <title>Physiological reanalysis, assessment of diazotrophy, and genome sequences of multiple isolates of Streptomyces thermoautotrophicus.</title>
        <authorList>
            <person name="MacKellar D.C."/>
            <person name="Lieber L."/>
            <person name="Norman J."/>
            <person name="Bolger A."/>
            <person name="Tobin C."/>
            <person name="Murray J.W."/>
            <person name="Chang R."/>
            <person name="Ford T."/>
            <person name="Nguyen P.Q."/>
            <person name="Woodward J."/>
            <person name="Permingeat H."/>
            <person name="Joshi N.S."/>
            <person name="Silver P.A."/>
            <person name="Usadel B."/>
            <person name="Rutherford A.W."/>
            <person name="Friesen M."/>
            <person name="Prell J."/>
        </authorList>
    </citation>
    <scope>NUCLEOTIDE SEQUENCE [LARGE SCALE GENOMIC DNA]</scope>
    <source>
        <strain evidence="2">H1</strain>
    </source>
</reference>
<dbReference type="AlphaFoldDB" id="A0A132MSL3"/>
<dbReference type="PATRIC" id="fig|1469144.10.peg.1906"/>
<dbReference type="STRING" id="1469144.LI90_1759"/>
<evidence type="ECO:0000313" key="2">
    <source>
        <dbReference type="Proteomes" id="UP000070188"/>
    </source>
</evidence>